<evidence type="ECO:0000313" key="2">
    <source>
        <dbReference type="EMBL" id="CAI2178846.1"/>
    </source>
</evidence>
<dbReference type="Proteomes" id="UP001153678">
    <property type="component" value="Unassembled WGS sequence"/>
</dbReference>
<organism evidence="2 3">
    <name type="scientific">Funneliformis geosporum</name>
    <dbReference type="NCBI Taxonomy" id="1117311"/>
    <lineage>
        <taxon>Eukaryota</taxon>
        <taxon>Fungi</taxon>
        <taxon>Fungi incertae sedis</taxon>
        <taxon>Mucoromycota</taxon>
        <taxon>Glomeromycotina</taxon>
        <taxon>Glomeromycetes</taxon>
        <taxon>Glomerales</taxon>
        <taxon>Glomeraceae</taxon>
        <taxon>Funneliformis</taxon>
    </lineage>
</organism>
<feature type="non-terminal residue" evidence="2">
    <location>
        <position position="55"/>
    </location>
</feature>
<reference evidence="2" key="1">
    <citation type="submission" date="2022-08" db="EMBL/GenBank/DDBJ databases">
        <authorList>
            <person name="Kallberg Y."/>
            <person name="Tangrot J."/>
            <person name="Rosling A."/>
        </authorList>
    </citation>
    <scope>NUCLEOTIDE SEQUENCE</scope>
    <source>
        <strain evidence="2">Wild A</strain>
    </source>
</reference>
<keyword evidence="3" id="KW-1185">Reference proteome</keyword>
<feature type="region of interest" description="Disordered" evidence="1">
    <location>
        <begin position="35"/>
        <end position="55"/>
    </location>
</feature>
<proteinExistence type="predicted"/>
<comment type="caution">
    <text evidence="2">The sequence shown here is derived from an EMBL/GenBank/DDBJ whole genome shotgun (WGS) entry which is preliminary data.</text>
</comment>
<feature type="compositionally biased region" description="Basic and acidic residues" evidence="1">
    <location>
        <begin position="36"/>
        <end position="55"/>
    </location>
</feature>
<accession>A0A9W4WQ95</accession>
<gene>
    <name evidence="2" type="ORF">FWILDA_LOCUS8793</name>
</gene>
<name>A0A9W4WQ95_9GLOM</name>
<dbReference type="AlphaFoldDB" id="A0A9W4WQ95"/>
<protein>
    <submittedName>
        <fullName evidence="2">9752_t:CDS:1</fullName>
    </submittedName>
</protein>
<dbReference type="EMBL" id="CAMKVN010001933">
    <property type="protein sequence ID" value="CAI2178846.1"/>
    <property type="molecule type" value="Genomic_DNA"/>
</dbReference>
<evidence type="ECO:0000256" key="1">
    <source>
        <dbReference type="SAM" id="MobiDB-lite"/>
    </source>
</evidence>
<evidence type="ECO:0000313" key="3">
    <source>
        <dbReference type="Proteomes" id="UP001153678"/>
    </source>
</evidence>
<sequence length="55" mass="6102">AIIATLRGNMTDHTHTKDKSRGLLAIFVKYTSSPKDVGRNMTDHTHTKDKPKGLP</sequence>